<keyword evidence="6" id="KW-1185">Reference proteome</keyword>
<dbReference type="CDD" id="cd04269">
    <property type="entry name" value="ZnMc_adamalysin_II_like"/>
    <property type="match status" value="1"/>
</dbReference>
<evidence type="ECO:0000313" key="6">
    <source>
        <dbReference type="Proteomes" id="UP000823872"/>
    </source>
</evidence>
<organism evidence="5 6">
    <name type="scientific">Felis catus</name>
    <name type="common">Cat</name>
    <name type="synonym">Felis silvestris catus</name>
    <dbReference type="NCBI Taxonomy" id="9685"/>
    <lineage>
        <taxon>Eukaryota</taxon>
        <taxon>Metazoa</taxon>
        <taxon>Chordata</taxon>
        <taxon>Craniata</taxon>
        <taxon>Vertebrata</taxon>
        <taxon>Euteleostomi</taxon>
        <taxon>Mammalia</taxon>
        <taxon>Eutheria</taxon>
        <taxon>Laurasiatheria</taxon>
        <taxon>Carnivora</taxon>
        <taxon>Feliformia</taxon>
        <taxon>Felidae</taxon>
        <taxon>Felinae</taxon>
        <taxon>Felis</taxon>
    </lineage>
</organism>
<dbReference type="InterPro" id="IPR034027">
    <property type="entry name" value="Reprolysin_adamalysin"/>
</dbReference>
<name>A0ABI7XXJ2_FELCA</name>
<feature type="disulfide bond" evidence="2">
    <location>
        <begin position="437"/>
        <end position="442"/>
    </location>
</feature>
<dbReference type="Pfam" id="PF01562">
    <property type="entry name" value="Pep_M12B_propep"/>
    <property type="match status" value="1"/>
</dbReference>
<reference evidence="5 6" key="1">
    <citation type="submission" date="2021-02" db="EMBL/GenBank/DDBJ databases">
        <title>Safari Cat Assemblies.</title>
        <authorList>
            <person name="Bredemeyer K.R."/>
            <person name="Murphy W.J."/>
        </authorList>
    </citation>
    <scope>NUCLEOTIDE SEQUENCE [LARGE SCALE GENOMIC DNA]</scope>
</reference>
<dbReference type="PANTHER" id="PTHR11905:SF125">
    <property type="entry name" value="ADAM DEC1"/>
    <property type="match status" value="1"/>
</dbReference>
<dbReference type="Ensembl" id="ENSFCTT00005038350.1">
    <property type="protein sequence ID" value="ENSFCTP00005026828.1"/>
    <property type="gene ID" value="ENSFCTG00005013469.1"/>
</dbReference>
<gene>
    <name evidence="5" type="primary">ADAMDEC1</name>
</gene>
<dbReference type="PROSITE" id="PS50214">
    <property type="entry name" value="DISINTEGRIN_2"/>
    <property type="match status" value="1"/>
</dbReference>
<evidence type="ECO:0000259" key="3">
    <source>
        <dbReference type="PROSITE" id="PS50214"/>
    </source>
</evidence>
<dbReference type="InterPro" id="IPR001762">
    <property type="entry name" value="Disintegrin_dom"/>
</dbReference>
<evidence type="ECO:0000313" key="5">
    <source>
        <dbReference type="Ensembl" id="ENSFCTP00005026828.1"/>
    </source>
</evidence>
<sequence length="538" mass="60967">MAIKQTPELELYEVVRPKKLHILHKREIQNNQTENGKEDRYEPELQYQITLNGEEVVLHLQKSKHLLGPDYTETYYSPGGEKITTSPQNMEHCYYKGHILNEKDSVASISLCDGLRGYFAYHDQRYMIKPLKSTDQEEHAVITYNQEELDLANHTCGVRSVGRKQGHVRTSRSLNSPEQEDFLQAEKYIDLFLVLDNAFYNIYKGNLTLIRSFLFDVMNLLNVVRYLPCKHVFPHRSLGTRHRRSFRQRRSWEGHSDLTSAVLGNSAGKDQQGIITYTVAKATSRISICKIGYTYPSVVISTRSNKETVNIFMKKKMLFPQIYKTIDVQVALVGMEIWSDADKIKVVPNTGATFNNFLNWHRSNLEKMKIHDHAQLLSGIDFTNRRVGMAATNSLCSPSSVAVIEAKRKNSVSLVGVMSHELGHVLGMPDVPYYTKCPSGSCVMNQYLSSKFPKDFSTSCRAHFEKYILSQKPKCLLQAPIPKNIITKPVCGNQLLEVGEDCDCGPPKKCSNPCCEATTCKLKSGADCRGATLNHIIQ</sequence>
<proteinExistence type="predicted"/>
<accession>A0ABI7XXJ2</accession>
<dbReference type="SUPFAM" id="SSF57552">
    <property type="entry name" value="Blood coagulation inhibitor (disintegrin)"/>
    <property type="match status" value="1"/>
</dbReference>
<evidence type="ECO:0000259" key="4">
    <source>
        <dbReference type="PROSITE" id="PS50215"/>
    </source>
</evidence>
<feature type="active site" evidence="2">
    <location>
        <position position="421"/>
    </location>
</feature>
<evidence type="ECO:0000256" key="2">
    <source>
        <dbReference type="PROSITE-ProRule" id="PRU00276"/>
    </source>
</evidence>
<evidence type="ECO:0008006" key="7">
    <source>
        <dbReference type="Google" id="ProtNLM"/>
    </source>
</evidence>
<keyword evidence="1 2" id="KW-1015">Disulfide bond</keyword>
<dbReference type="PANTHER" id="PTHR11905">
    <property type="entry name" value="ADAM A DISINTEGRIN AND METALLOPROTEASE DOMAIN"/>
    <property type="match status" value="1"/>
</dbReference>
<dbReference type="PROSITE" id="PS50215">
    <property type="entry name" value="ADAM_MEPRO"/>
    <property type="match status" value="1"/>
</dbReference>
<dbReference type="InterPro" id="IPR002870">
    <property type="entry name" value="Peptidase_M12B_N"/>
</dbReference>
<dbReference type="InterPro" id="IPR036436">
    <property type="entry name" value="Disintegrin_dom_sf"/>
</dbReference>
<dbReference type="Gene3D" id="4.10.70.10">
    <property type="entry name" value="Disintegrin domain"/>
    <property type="match status" value="1"/>
</dbReference>
<protein>
    <recommendedName>
        <fullName evidence="7">ADAM like decysin 1</fullName>
    </recommendedName>
</protein>
<dbReference type="Gene3D" id="3.40.390.10">
    <property type="entry name" value="Collagenase (Catalytic Domain)"/>
    <property type="match status" value="1"/>
</dbReference>
<reference evidence="5" key="3">
    <citation type="submission" date="2025-09" db="UniProtKB">
        <authorList>
            <consortium name="Ensembl"/>
        </authorList>
    </citation>
    <scope>IDENTIFICATION</scope>
    <source>
        <strain evidence="5">breed Abyssinian</strain>
    </source>
</reference>
<dbReference type="InterPro" id="IPR001590">
    <property type="entry name" value="Peptidase_M12B"/>
</dbReference>
<dbReference type="Proteomes" id="UP000823872">
    <property type="component" value="Chromosome B1"/>
</dbReference>
<feature type="domain" description="Disintegrin" evidence="3">
    <location>
        <begin position="488"/>
        <end position="528"/>
    </location>
</feature>
<dbReference type="InterPro" id="IPR024079">
    <property type="entry name" value="MetalloPept_cat_dom_sf"/>
</dbReference>
<reference evidence="5" key="2">
    <citation type="submission" date="2025-08" db="UniProtKB">
        <authorList>
            <consortium name="Ensembl"/>
        </authorList>
    </citation>
    <scope>IDENTIFICATION</scope>
    <source>
        <strain evidence="5">breed Abyssinian</strain>
    </source>
</reference>
<feature type="domain" description="Peptidase M12B" evidence="4">
    <location>
        <begin position="322"/>
        <end position="480"/>
    </location>
</feature>
<dbReference type="SUPFAM" id="SSF55486">
    <property type="entry name" value="Metalloproteases ('zincins'), catalytic domain"/>
    <property type="match status" value="1"/>
</dbReference>
<dbReference type="Pfam" id="PF01421">
    <property type="entry name" value="Reprolysin"/>
    <property type="match status" value="1"/>
</dbReference>
<evidence type="ECO:0000256" key="1">
    <source>
        <dbReference type="ARBA" id="ARBA00023157"/>
    </source>
</evidence>
<dbReference type="SMART" id="SM00050">
    <property type="entry name" value="DISIN"/>
    <property type="match status" value="1"/>
</dbReference>
<dbReference type="GeneTree" id="ENSGT00900000141143"/>
<comment type="caution">
    <text evidence="2">Lacks conserved residue(s) required for the propagation of feature annotation.</text>
</comment>